<name>A0A914AIH6_PATMI</name>
<dbReference type="InterPro" id="IPR001245">
    <property type="entry name" value="Ser-Thr/Tyr_kinase_cat_dom"/>
</dbReference>
<dbReference type="EnsemblMetazoa" id="XM_038207530.1">
    <property type="protein sequence ID" value="XP_038063458.1"/>
    <property type="gene ID" value="LOC119734180"/>
</dbReference>
<feature type="region of interest" description="Disordered" evidence="2">
    <location>
        <begin position="462"/>
        <end position="823"/>
    </location>
</feature>
<comment type="similarity">
    <text evidence="1">Belongs to the protein kinase superfamily.</text>
</comment>
<evidence type="ECO:0000313" key="4">
    <source>
        <dbReference type="EnsemblMetazoa" id="XP_038063458.1"/>
    </source>
</evidence>
<sequence>MGAESSVLQGCKLEEPLETSSQNEWQLHPAKRKDGSRVSVFVHKKSEQEDRRLENAAKQLKILRHPTILKFFASCDNVEGTYLITEQVRPLEIVLDSLTPEEICAGLYNIAEALSFLHDRGGASHNNVCVSSIYVSVQDGGWRLGGMEHLCKFEDATAQFLKQSQPLRNTEAIPPEEQEESVSSTAPQYGHARDAYAFGILAQNMLEYLTDLGSMTANFEQRINDEFLNEDPTLRPRLTSLLNDRLFKNDFLEITNFLVHLTVKSEAAKNAFFEGLARRLHRLPRELVANRLAPLLLSSFVMAEPMAVSMVLPHFMTPLRETNSKHQEFLSDQVNPLFPEDLYKKFVVPVILKIFPSREMHVRLCLLQYFAFYVDLFDVNVLKKGILPQLLIGLKDNHDELVSASLRGLADTVPILGAHLVVGGERIKYFVEGRPKFLSKNDSPLKNMDNVTNLTAVSGVITIPPLEKTPPARSSPAPVPDSGRASENEEEEGCQATTVARRQEERERRREEMRMKNEQRRKEREAKKTQQSGKVTLLSMANINKDSVESADDIHSEELSPRFEETNPSEEFEERLKDVAISQEDSDEVDPHKDKDDWSDWDDMDQSDQSAGPISPDSELNQSGSLLLKSRQTQEPVLAKPIETDSAETGDTVVNFDWPRVDDDRSKPDSDWTESNSGHASSKKPLKSLQLKKPPVAKVSPEPKTETNKPKTQPSGVKIAPKRPTKVTKIPKSSELGSEFAIPDIILSPKQRSQEPDFFADMEPSVSFTTDAKKGSKSGKASPRSESAQSTSKAFHANTVSTNPDDNGDGWGSDGDFDWDVAS</sequence>
<feature type="region of interest" description="Disordered" evidence="2">
    <location>
        <begin position="1"/>
        <end position="31"/>
    </location>
</feature>
<feature type="compositionally biased region" description="Basic and acidic residues" evidence="2">
    <location>
        <begin position="589"/>
        <end position="598"/>
    </location>
</feature>
<accession>A0A914AIH6</accession>
<feature type="compositionally biased region" description="Basic and acidic residues" evidence="2">
    <location>
        <begin position="546"/>
        <end position="565"/>
    </location>
</feature>
<dbReference type="CTD" id="57147"/>
<evidence type="ECO:0000256" key="2">
    <source>
        <dbReference type="SAM" id="MobiDB-lite"/>
    </source>
</evidence>
<feature type="domain" description="Protein kinase" evidence="3">
    <location>
        <begin position="1"/>
        <end position="252"/>
    </location>
</feature>
<dbReference type="Pfam" id="PF07714">
    <property type="entry name" value="PK_Tyr_Ser-Thr"/>
    <property type="match status" value="1"/>
</dbReference>
<reference evidence="4" key="1">
    <citation type="submission" date="2022-11" db="UniProtKB">
        <authorList>
            <consortium name="EnsemblMetazoa"/>
        </authorList>
    </citation>
    <scope>IDENTIFICATION</scope>
</reference>
<dbReference type="PANTHER" id="PTHR12984">
    <property type="entry name" value="SCY1-RELATED S/T PROTEIN KINASE-LIKE"/>
    <property type="match status" value="1"/>
</dbReference>
<evidence type="ECO:0000313" key="5">
    <source>
        <dbReference type="Proteomes" id="UP000887568"/>
    </source>
</evidence>
<dbReference type="Gene3D" id="1.10.510.10">
    <property type="entry name" value="Transferase(Phosphotransferase) domain 1"/>
    <property type="match status" value="1"/>
</dbReference>
<organism evidence="4 5">
    <name type="scientific">Patiria miniata</name>
    <name type="common">Bat star</name>
    <name type="synonym">Asterina miniata</name>
    <dbReference type="NCBI Taxonomy" id="46514"/>
    <lineage>
        <taxon>Eukaryota</taxon>
        <taxon>Metazoa</taxon>
        <taxon>Echinodermata</taxon>
        <taxon>Eleutherozoa</taxon>
        <taxon>Asterozoa</taxon>
        <taxon>Asteroidea</taxon>
        <taxon>Valvatacea</taxon>
        <taxon>Valvatida</taxon>
        <taxon>Asterinidae</taxon>
        <taxon>Patiria</taxon>
    </lineage>
</organism>
<feature type="compositionally biased region" description="Polar residues" evidence="2">
    <location>
        <begin position="784"/>
        <end position="804"/>
    </location>
</feature>
<feature type="region of interest" description="Disordered" evidence="2">
    <location>
        <begin position="167"/>
        <end position="186"/>
    </location>
</feature>
<dbReference type="GO" id="GO:0005524">
    <property type="term" value="F:ATP binding"/>
    <property type="evidence" value="ECO:0007669"/>
    <property type="project" value="InterPro"/>
</dbReference>
<protein>
    <recommendedName>
        <fullName evidence="3">Protein kinase domain-containing protein</fullName>
    </recommendedName>
</protein>
<dbReference type="GO" id="GO:0004672">
    <property type="term" value="F:protein kinase activity"/>
    <property type="evidence" value="ECO:0007669"/>
    <property type="project" value="InterPro"/>
</dbReference>
<dbReference type="GeneID" id="119734180"/>
<feature type="compositionally biased region" description="Basic and acidic residues" evidence="2">
    <location>
        <begin position="501"/>
        <end position="528"/>
    </location>
</feature>
<dbReference type="SUPFAM" id="SSF48371">
    <property type="entry name" value="ARM repeat"/>
    <property type="match status" value="1"/>
</dbReference>
<feature type="compositionally biased region" description="Polar residues" evidence="2">
    <location>
        <begin position="618"/>
        <end position="635"/>
    </location>
</feature>
<feature type="compositionally biased region" description="Basic and acidic residues" evidence="2">
    <location>
        <begin position="659"/>
        <end position="670"/>
    </location>
</feature>
<dbReference type="AlphaFoldDB" id="A0A914AIH6"/>
<proteinExistence type="inferred from homology"/>
<feature type="compositionally biased region" description="Polar residues" evidence="2">
    <location>
        <begin position="529"/>
        <end position="545"/>
    </location>
</feature>
<dbReference type="OrthoDB" id="9942861at2759"/>
<dbReference type="PROSITE" id="PS50011">
    <property type="entry name" value="PROTEIN_KINASE_DOM"/>
    <property type="match status" value="1"/>
</dbReference>
<evidence type="ECO:0000259" key="3">
    <source>
        <dbReference type="PROSITE" id="PS50011"/>
    </source>
</evidence>
<dbReference type="InterPro" id="IPR011989">
    <property type="entry name" value="ARM-like"/>
</dbReference>
<dbReference type="InterPro" id="IPR016024">
    <property type="entry name" value="ARM-type_fold"/>
</dbReference>
<dbReference type="SUPFAM" id="SSF56112">
    <property type="entry name" value="Protein kinase-like (PK-like)"/>
    <property type="match status" value="1"/>
</dbReference>
<dbReference type="Proteomes" id="UP000887568">
    <property type="component" value="Unplaced"/>
</dbReference>
<dbReference type="RefSeq" id="XP_038063458.1">
    <property type="nucleotide sequence ID" value="XM_038207530.1"/>
</dbReference>
<dbReference type="InterPro" id="IPR051177">
    <property type="entry name" value="CIK-Related_Protein"/>
</dbReference>
<dbReference type="InterPro" id="IPR000719">
    <property type="entry name" value="Prot_kinase_dom"/>
</dbReference>
<dbReference type="PANTHER" id="PTHR12984:SF15">
    <property type="entry name" value="PROTEIN-ASSOCIATING WITH THE CARBOXYL-TERMINAL DOMAIN OF EZRIN"/>
    <property type="match status" value="1"/>
</dbReference>
<dbReference type="Gene3D" id="1.25.10.10">
    <property type="entry name" value="Leucine-rich Repeat Variant"/>
    <property type="match status" value="1"/>
</dbReference>
<dbReference type="OMA" id="HLCKFED"/>
<evidence type="ECO:0000256" key="1">
    <source>
        <dbReference type="ARBA" id="ARBA00038349"/>
    </source>
</evidence>
<keyword evidence="5" id="KW-1185">Reference proteome</keyword>
<dbReference type="InterPro" id="IPR011009">
    <property type="entry name" value="Kinase-like_dom_sf"/>
</dbReference>
<dbReference type="Gene3D" id="3.30.200.20">
    <property type="entry name" value="Phosphorylase Kinase, domain 1"/>
    <property type="match status" value="1"/>
</dbReference>